<name>A0A061QT42_9CHLO</name>
<gene>
    <name evidence="1" type="ORF">TSPGSL018_26016</name>
</gene>
<organism evidence="1">
    <name type="scientific">Tetraselmis sp. GSL018</name>
    <dbReference type="NCBI Taxonomy" id="582737"/>
    <lineage>
        <taxon>Eukaryota</taxon>
        <taxon>Viridiplantae</taxon>
        <taxon>Chlorophyta</taxon>
        <taxon>core chlorophytes</taxon>
        <taxon>Chlorodendrophyceae</taxon>
        <taxon>Chlorodendrales</taxon>
        <taxon>Chlorodendraceae</taxon>
        <taxon>Tetraselmis</taxon>
    </lineage>
</organism>
<dbReference type="EMBL" id="GBEZ01025596">
    <property type="protein sequence ID" value="JAC61511.1"/>
    <property type="molecule type" value="Transcribed_RNA"/>
</dbReference>
<feature type="non-terminal residue" evidence="1">
    <location>
        <position position="1"/>
    </location>
</feature>
<evidence type="ECO:0000313" key="1">
    <source>
        <dbReference type="EMBL" id="JAC61511.1"/>
    </source>
</evidence>
<dbReference type="AlphaFoldDB" id="A0A061QT42"/>
<proteinExistence type="predicted"/>
<reference evidence="1" key="1">
    <citation type="submission" date="2014-05" db="EMBL/GenBank/DDBJ databases">
        <title>The transcriptome of the halophilic microalga Tetraselmis sp. GSL018 isolated from the Great Salt Lake, Utah.</title>
        <authorList>
            <person name="Jinkerson R.E."/>
            <person name="D'Adamo S."/>
            <person name="Posewitz M.C."/>
        </authorList>
    </citation>
    <scope>NUCLEOTIDE SEQUENCE</scope>
    <source>
        <strain evidence="1">GSL018</strain>
    </source>
</reference>
<protein>
    <submittedName>
        <fullName evidence="1">Uncharacterized protein</fullName>
    </submittedName>
</protein>
<accession>A0A061QT42</accession>
<sequence>PSQVGGNFGQNVEVVLERLLPQSLCIIVYQIWQPHVRVRHSQSPGSRTSSDIVFACEKSGRKANKDLGGCWLA</sequence>